<keyword evidence="1" id="KW-0548">Nucleotidyltransferase</keyword>
<organism evidence="1 2">
    <name type="scientific">Gossypium australe</name>
    <dbReference type="NCBI Taxonomy" id="47621"/>
    <lineage>
        <taxon>Eukaryota</taxon>
        <taxon>Viridiplantae</taxon>
        <taxon>Streptophyta</taxon>
        <taxon>Embryophyta</taxon>
        <taxon>Tracheophyta</taxon>
        <taxon>Spermatophyta</taxon>
        <taxon>Magnoliopsida</taxon>
        <taxon>eudicotyledons</taxon>
        <taxon>Gunneridae</taxon>
        <taxon>Pentapetalae</taxon>
        <taxon>rosids</taxon>
        <taxon>malvids</taxon>
        <taxon>Malvales</taxon>
        <taxon>Malvaceae</taxon>
        <taxon>Malvoideae</taxon>
        <taxon>Gossypium</taxon>
    </lineage>
</organism>
<dbReference type="OrthoDB" id="1741891at2759"/>
<evidence type="ECO:0000313" key="2">
    <source>
        <dbReference type="Proteomes" id="UP000325315"/>
    </source>
</evidence>
<proteinExistence type="predicted"/>
<evidence type="ECO:0000313" key="1">
    <source>
        <dbReference type="EMBL" id="KAA3462819.1"/>
    </source>
</evidence>
<reference evidence="2" key="1">
    <citation type="journal article" date="2019" name="Plant Biotechnol. J.">
        <title>Genome sequencing of the Australian wild diploid species Gossypium australe highlights disease resistance and delayed gland morphogenesis.</title>
        <authorList>
            <person name="Cai Y."/>
            <person name="Cai X."/>
            <person name="Wang Q."/>
            <person name="Wang P."/>
            <person name="Zhang Y."/>
            <person name="Cai C."/>
            <person name="Xu Y."/>
            <person name="Wang K."/>
            <person name="Zhou Z."/>
            <person name="Wang C."/>
            <person name="Geng S."/>
            <person name="Li B."/>
            <person name="Dong Q."/>
            <person name="Hou Y."/>
            <person name="Wang H."/>
            <person name="Ai P."/>
            <person name="Liu Z."/>
            <person name="Yi F."/>
            <person name="Sun M."/>
            <person name="An G."/>
            <person name="Cheng J."/>
            <person name="Zhang Y."/>
            <person name="Shi Q."/>
            <person name="Xie Y."/>
            <person name="Shi X."/>
            <person name="Chang Y."/>
            <person name="Huang F."/>
            <person name="Chen Y."/>
            <person name="Hong S."/>
            <person name="Mi L."/>
            <person name="Sun Q."/>
            <person name="Zhang L."/>
            <person name="Zhou B."/>
            <person name="Peng R."/>
            <person name="Zhang X."/>
            <person name="Liu F."/>
        </authorList>
    </citation>
    <scope>NUCLEOTIDE SEQUENCE [LARGE SCALE GENOMIC DNA]</scope>
    <source>
        <strain evidence="2">cv. PA1801</strain>
    </source>
</reference>
<dbReference type="Proteomes" id="UP000325315">
    <property type="component" value="Unassembled WGS sequence"/>
</dbReference>
<keyword evidence="1" id="KW-0695">RNA-directed DNA polymerase</keyword>
<comment type="caution">
    <text evidence="1">The sequence shown here is derived from an EMBL/GenBank/DDBJ whole genome shotgun (WGS) entry which is preliminary data.</text>
</comment>
<sequence length="79" mass="9360">MLFIGRKEVIIKAIMQAIPIYAMSYFLLPSSLCNELEVVIARKKLERLSCIGALRNLYMFQRMKAIWIFETYQILTLHY</sequence>
<dbReference type="EMBL" id="SMMG02000009">
    <property type="protein sequence ID" value="KAA3462819.1"/>
    <property type="molecule type" value="Genomic_DNA"/>
</dbReference>
<dbReference type="AlphaFoldDB" id="A0A5B6V0Z7"/>
<keyword evidence="1" id="KW-0808">Transferase</keyword>
<accession>A0A5B6V0Z7</accession>
<keyword evidence="2" id="KW-1185">Reference proteome</keyword>
<name>A0A5B6V0Z7_9ROSI</name>
<protein>
    <submittedName>
        <fullName evidence="1">Reverse transcriptase</fullName>
    </submittedName>
</protein>
<dbReference type="GO" id="GO:0003964">
    <property type="term" value="F:RNA-directed DNA polymerase activity"/>
    <property type="evidence" value="ECO:0007669"/>
    <property type="project" value="UniProtKB-KW"/>
</dbReference>
<gene>
    <name evidence="1" type="ORF">EPI10_029270</name>
</gene>